<evidence type="ECO:0000256" key="1">
    <source>
        <dbReference type="ARBA" id="ARBA00022603"/>
    </source>
</evidence>
<name>Q0QBT8_HYPVI</name>
<sequence length="385" mass="42990">MDNIINQIKSLASGADEAQVKQIIVSLREVSDSLETPLDTIQRLVYLALPLTAIRIGTDLDLDLFQYLVNNKAPATVTELATKTGAAPVLLARILRYLASTGIIKETGKDTFTSNNITEAITFPGASGAFYNYFYTTYPVWQELPGWLKEHKYQDVEDNTNTPLQKAHKTDLPFFSWMLTQPETLAHFNQYMSIRHTGKKQWHEVYPLEDKIQGLAPEQVFFVDVGGGTGTQSRALGKKYHDLKARIIVEDTPDSVAQAVPLPRCREITAKYLGPQAIIGAKMYYLRNILHDFPDEKCITILKNTAAALAPGSVILLDEIVIHDSGAHFHVTQQDIIVMATFAAIERTEEQWYNLAKAAGLKVTNIYLYSTSERDSVIEIVEGVN</sequence>
<keyword evidence="3" id="KW-0949">S-adenosyl-L-methionine</keyword>
<dbReference type="EMBL" id="DQ456845">
    <property type="protein sequence ID" value="ABE60721.1"/>
    <property type="molecule type" value="mRNA"/>
</dbReference>
<dbReference type="Pfam" id="PF00891">
    <property type="entry name" value="Methyltransf_2"/>
    <property type="match status" value="1"/>
</dbReference>
<evidence type="ECO:0000256" key="4">
    <source>
        <dbReference type="PIRSR" id="PIRSR005739-1"/>
    </source>
</evidence>
<reference evidence="7" key="1">
    <citation type="journal article" date="2006" name="Curr. Genet.">
        <title>A secondary metabolite biosynthesis cluster in Trichoderma virens: evidence from analysis of genes underexpressed in a mutant defective in morphogenesis and antibiotic production.</title>
        <authorList>
            <person name="Mukherjee M."/>
            <person name="Horwitz B.A."/>
            <person name="Sherkhane P.D."/>
            <person name="Hadar R."/>
            <person name="Mukherjee P.K."/>
        </authorList>
    </citation>
    <scope>NUCLEOTIDE SEQUENCE</scope>
</reference>
<gene>
    <name evidence="7" type="primary">OMT-B</name>
</gene>
<evidence type="ECO:0000313" key="7">
    <source>
        <dbReference type="EMBL" id="ABE60721.1"/>
    </source>
</evidence>
<dbReference type="GO" id="GO:0032259">
    <property type="term" value="P:methylation"/>
    <property type="evidence" value="ECO:0007669"/>
    <property type="project" value="UniProtKB-KW"/>
</dbReference>
<dbReference type="InterPro" id="IPR012967">
    <property type="entry name" value="COMT_dimerisation"/>
</dbReference>
<dbReference type="Pfam" id="PF08100">
    <property type="entry name" value="Dimerisation"/>
    <property type="match status" value="1"/>
</dbReference>
<evidence type="ECO:0000256" key="3">
    <source>
        <dbReference type="ARBA" id="ARBA00022691"/>
    </source>
</evidence>
<evidence type="ECO:0000259" key="6">
    <source>
        <dbReference type="Pfam" id="PF08100"/>
    </source>
</evidence>
<keyword evidence="2 7" id="KW-0808">Transferase</keyword>
<dbReference type="PROSITE" id="PS51683">
    <property type="entry name" value="SAM_OMT_II"/>
    <property type="match status" value="1"/>
</dbReference>
<dbReference type="InterPro" id="IPR016461">
    <property type="entry name" value="COMT-like"/>
</dbReference>
<dbReference type="SUPFAM" id="SSF46785">
    <property type="entry name" value="Winged helix' DNA-binding domain"/>
    <property type="match status" value="1"/>
</dbReference>
<proteinExistence type="evidence at transcript level"/>
<dbReference type="InterPro" id="IPR001077">
    <property type="entry name" value="COMT_C"/>
</dbReference>
<accession>Q0QBT8</accession>
<feature type="active site" description="Proton acceptor" evidence="4">
    <location>
        <position position="291"/>
    </location>
</feature>
<organism evidence="7">
    <name type="scientific">Hypocrea virens</name>
    <name type="common">Gliocladium virens</name>
    <name type="synonym">Trichoderma virens</name>
    <dbReference type="NCBI Taxonomy" id="29875"/>
    <lineage>
        <taxon>Eukaryota</taxon>
        <taxon>Fungi</taxon>
        <taxon>Dikarya</taxon>
        <taxon>Ascomycota</taxon>
        <taxon>Pezizomycotina</taxon>
        <taxon>Sordariomycetes</taxon>
        <taxon>Hypocreomycetidae</taxon>
        <taxon>Hypocreales</taxon>
        <taxon>Hypocreaceae</taxon>
        <taxon>Trichoderma</taxon>
    </lineage>
</organism>
<dbReference type="PANTHER" id="PTHR43712:SF1">
    <property type="entry name" value="HYPOTHETICAL O-METHYLTRANSFERASE (EUROFUNG)-RELATED"/>
    <property type="match status" value="1"/>
</dbReference>
<dbReference type="AlphaFoldDB" id="Q0QBT8"/>
<protein>
    <submittedName>
        <fullName evidence="7">O-methyl transferase B</fullName>
    </submittedName>
</protein>
<dbReference type="PIRSF" id="PIRSF005739">
    <property type="entry name" value="O-mtase"/>
    <property type="match status" value="1"/>
</dbReference>
<dbReference type="SUPFAM" id="SSF53335">
    <property type="entry name" value="S-adenosyl-L-methionine-dependent methyltransferases"/>
    <property type="match status" value="1"/>
</dbReference>
<feature type="domain" description="O-methyltransferase C-terminal" evidence="5">
    <location>
        <begin position="162"/>
        <end position="361"/>
    </location>
</feature>
<dbReference type="Gene3D" id="3.40.50.150">
    <property type="entry name" value="Vaccinia Virus protein VP39"/>
    <property type="match status" value="1"/>
</dbReference>
<feature type="domain" description="O-methyltransferase dimerisation" evidence="6">
    <location>
        <begin position="60"/>
        <end position="108"/>
    </location>
</feature>
<dbReference type="PANTHER" id="PTHR43712">
    <property type="entry name" value="PUTATIVE (AFU_ORTHOLOGUE AFUA_4G14580)-RELATED"/>
    <property type="match status" value="1"/>
</dbReference>
<dbReference type="Gene3D" id="1.10.10.10">
    <property type="entry name" value="Winged helix-like DNA-binding domain superfamily/Winged helix DNA-binding domain"/>
    <property type="match status" value="1"/>
</dbReference>
<evidence type="ECO:0000259" key="5">
    <source>
        <dbReference type="Pfam" id="PF00891"/>
    </source>
</evidence>
<dbReference type="InterPro" id="IPR029063">
    <property type="entry name" value="SAM-dependent_MTases_sf"/>
</dbReference>
<keyword evidence="1" id="KW-0489">Methyltransferase</keyword>
<dbReference type="InterPro" id="IPR036388">
    <property type="entry name" value="WH-like_DNA-bd_sf"/>
</dbReference>
<dbReference type="GO" id="GO:0008171">
    <property type="term" value="F:O-methyltransferase activity"/>
    <property type="evidence" value="ECO:0007669"/>
    <property type="project" value="InterPro"/>
</dbReference>
<evidence type="ECO:0000256" key="2">
    <source>
        <dbReference type="ARBA" id="ARBA00022679"/>
    </source>
</evidence>
<dbReference type="GO" id="GO:0046983">
    <property type="term" value="F:protein dimerization activity"/>
    <property type="evidence" value="ECO:0007669"/>
    <property type="project" value="InterPro"/>
</dbReference>
<dbReference type="InterPro" id="IPR036390">
    <property type="entry name" value="WH_DNA-bd_sf"/>
</dbReference>